<gene>
    <name evidence="1" type="ORF">T9A_00132</name>
</gene>
<dbReference type="SUPFAM" id="SSF49777">
    <property type="entry name" value="PEBP-like"/>
    <property type="match status" value="1"/>
</dbReference>
<dbReference type="InterPro" id="IPR005247">
    <property type="entry name" value="YbhB_YbcL/LppC-like"/>
</dbReference>
<sequence length="209" mass="22681">MELLSNSITDQAPIAEKFAFAVIDPDNHVALSSNINPHLAWKGEPAGTRSFAVVCHDPDVPSAGDDVNQEDREVPADLPRVDFYHWTLFDIPADQSELMEGSHCQGITPRGKSGPSAPQGMRHGLNDYTSWFAGDGDMEGSYFGYDGPCPPWNDSIVHRYVFTVYALDVSTLPVKDDFSGAAIVAAMEGHVLAKASITVSYTLNPRLAD</sequence>
<name>A0ABR4WGR5_9GAMM</name>
<dbReference type="PANTHER" id="PTHR30289:SF1">
    <property type="entry name" value="PEBP (PHOSPHATIDYLETHANOLAMINE-BINDING PROTEIN) FAMILY PROTEIN"/>
    <property type="match status" value="1"/>
</dbReference>
<dbReference type="InterPro" id="IPR008914">
    <property type="entry name" value="PEBP"/>
</dbReference>
<dbReference type="PANTHER" id="PTHR30289">
    <property type="entry name" value="UNCHARACTERIZED PROTEIN YBCL-RELATED"/>
    <property type="match status" value="1"/>
</dbReference>
<dbReference type="Proteomes" id="UP000029443">
    <property type="component" value="Unassembled WGS sequence"/>
</dbReference>
<evidence type="ECO:0000313" key="1">
    <source>
        <dbReference type="EMBL" id="KGD62812.1"/>
    </source>
</evidence>
<dbReference type="RefSeq" id="WP_035244251.1">
    <property type="nucleotide sequence ID" value="NZ_ARXU01000001.1"/>
</dbReference>
<comment type="caution">
    <text evidence="1">The sequence shown here is derived from an EMBL/GenBank/DDBJ whole genome shotgun (WGS) entry which is preliminary data.</text>
</comment>
<dbReference type="Gene3D" id="3.90.280.10">
    <property type="entry name" value="PEBP-like"/>
    <property type="match status" value="1"/>
</dbReference>
<dbReference type="Pfam" id="PF01161">
    <property type="entry name" value="PBP"/>
    <property type="match status" value="1"/>
</dbReference>
<reference evidence="1 2" key="1">
    <citation type="submission" date="2012-09" db="EMBL/GenBank/DDBJ databases">
        <title>Genome Sequence of alkane-degrading Bacterium Alcanivorax jadensis T9.</title>
        <authorList>
            <person name="Lai Q."/>
            <person name="Shao Z."/>
        </authorList>
    </citation>
    <scope>NUCLEOTIDE SEQUENCE [LARGE SCALE GENOMIC DNA]</scope>
    <source>
        <strain evidence="1 2">T9</strain>
    </source>
</reference>
<keyword evidence="2" id="KW-1185">Reference proteome</keyword>
<evidence type="ECO:0000313" key="2">
    <source>
        <dbReference type="Proteomes" id="UP000029443"/>
    </source>
</evidence>
<evidence type="ECO:0008006" key="3">
    <source>
        <dbReference type="Google" id="ProtNLM"/>
    </source>
</evidence>
<accession>A0ABR4WGR5</accession>
<dbReference type="EMBL" id="ARXU01000001">
    <property type="protein sequence ID" value="KGD62812.1"/>
    <property type="molecule type" value="Genomic_DNA"/>
</dbReference>
<organism evidence="1 2">
    <name type="scientific">Alcanivorax jadensis T9</name>
    <dbReference type="NCBI Taxonomy" id="1177181"/>
    <lineage>
        <taxon>Bacteria</taxon>
        <taxon>Pseudomonadati</taxon>
        <taxon>Pseudomonadota</taxon>
        <taxon>Gammaproteobacteria</taxon>
        <taxon>Oceanospirillales</taxon>
        <taxon>Alcanivoracaceae</taxon>
        <taxon>Alcanivorax</taxon>
    </lineage>
</organism>
<dbReference type="CDD" id="cd00865">
    <property type="entry name" value="PEBP_bact_arch"/>
    <property type="match status" value="1"/>
</dbReference>
<protein>
    <recommendedName>
        <fullName evidence="3">Phospholipid-binding protein</fullName>
    </recommendedName>
</protein>
<proteinExistence type="predicted"/>
<dbReference type="InterPro" id="IPR036610">
    <property type="entry name" value="PEBP-like_sf"/>
</dbReference>
<dbReference type="NCBIfam" id="TIGR00481">
    <property type="entry name" value="YbhB/YbcL family Raf kinase inhibitor-like protein"/>
    <property type="match status" value="1"/>
</dbReference>